<name>A0A2P6TK40_CHLSO</name>
<keyword evidence="2" id="KW-1185">Reference proteome</keyword>
<organism evidence="1 2">
    <name type="scientific">Chlorella sorokiniana</name>
    <name type="common">Freshwater green alga</name>
    <dbReference type="NCBI Taxonomy" id="3076"/>
    <lineage>
        <taxon>Eukaryota</taxon>
        <taxon>Viridiplantae</taxon>
        <taxon>Chlorophyta</taxon>
        <taxon>core chlorophytes</taxon>
        <taxon>Trebouxiophyceae</taxon>
        <taxon>Chlorellales</taxon>
        <taxon>Chlorellaceae</taxon>
        <taxon>Chlorella clade</taxon>
        <taxon>Chlorella</taxon>
    </lineage>
</organism>
<comment type="caution">
    <text evidence="1">The sequence shown here is derived from an EMBL/GenBank/DDBJ whole genome shotgun (WGS) entry which is preliminary data.</text>
</comment>
<dbReference type="AlphaFoldDB" id="A0A2P6TK40"/>
<evidence type="ECO:0000313" key="2">
    <source>
        <dbReference type="Proteomes" id="UP000239899"/>
    </source>
</evidence>
<dbReference type="OrthoDB" id="27483at2759"/>
<evidence type="ECO:0000313" key="1">
    <source>
        <dbReference type="EMBL" id="PRW44453.1"/>
    </source>
</evidence>
<proteinExistence type="predicted"/>
<accession>A0A2P6TK40</accession>
<gene>
    <name evidence="1" type="ORF">C2E21_6788</name>
</gene>
<reference evidence="1 2" key="1">
    <citation type="journal article" date="2018" name="Plant J.">
        <title>Genome sequences of Chlorella sorokiniana UTEX 1602 and Micractinium conductrix SAG 241.80: implications to maltose excretion by a green alga.</title>
        <authorList>
            <person name="Arriola M.B."/>
            <person name="Velmurugan N."/>
            <person name="Zhang Y."/>
            <person name="Plunkett M.H."/>
            <person name="Hondzo H."/>
            <person name="Barney B.M."/>
        </authorList>
    </citation>
    <scope>NUCLEOTIDE SEQUENCE [LARGE SCALE GENOMIC DNA]</scope>
    <source>
        <strain evidence="2">UTEX 1602</strain>
    </source>
</reference>
<dbReference type="Proteomes" id="UP000239899">
    <property type="component" value="Unassembled WGS sequence"/>
</dbReference>
<dbReference type="EMBL" id="LHPG02000013">
    <property type="protein sequence ID" value="PRW44453.1"/>
    <property type="molecule type" value="Genomic_DNA"/>
</dbReference>
<sequence length="778" mass="84582">MAAPEAPDLKQQLYELLARAGSPGWEGEVVVEAARRAKASLDLMNNTRVEARLSRLELHEAGSTLEGGQLRVLHNGWEEQVDLAARNAKSSCFAAFYSGCHLGTLPLVGGHRCLLFYDLIWAGGSKPPQLPPDRAARLLEVSQQWSSAADAPMRYCFMLQNRYGETELRERGIQALQGADEAAAQALLSACERGAELDVSLALVKATAVPGVDRYEVLDDVCEQYDVHRCPGCGDYHFGDFGVDPRTIHSQVDRIYSEVVLQNKPYASNSDDTKPRWRHVKAAKFVGLTGQCPLEPMLVLQMNELLHNEAYFSGPPNRAVANKHADIYIMQWRRVGLLVSPRSMRLRNRIHSNLARQTVRLHDKLAQGLQPDSLEISSLRLAAAMSGPQGGWLAHESMGYFQGSPADRADGFDSPLQETAVPDELQVSPWELAEAIAAYLAGNLSTLMRLGATQQLTGLKPPGDSILVPSLLKAATAAFAHSMLAPAAIRLLQHHRWPASAVPALQQWAYPSRSGFESGLALLEACLADAESASGQDSTDALAAASALALSLAKALRQGSAPAYQYSFTSVFQQIAKPLLLLHRVSTPAGRLALETAVDVVLDVSEDVVAGCPALLKLAFSCTASFQAALDTSAPKAPLNWSKVFTFPWAPAGDPRHQLQEFAFSPDRQQCVLPCTPRLDAIVEDYLNEDMREQAPKWRDLDAERVQLEGGADGWRFTKSHKAYQQEVAEHAEQRQKLEGLLQLLLPCLVLVLPCGGSSLSAGAAEDEAPPAKAPRLA</sequence>
<protein>
    <submittedName>
        <fullName evidence="1">Uncharacterized protein</fullName>
    </submittedName>
</protein>